<dbReference type="InterPro" id="IPR036052">
    <property type="entry name" value="TrpB-like_PALP_sf"/>
</dbReference>
<evidence type="ECO:0000313" key="6">
    <source>
        <dbReference type="Proteomes" id="UP001595444"/>
    </source>
</evidence>
<name>A0ABV7D6K6_9PROT</name>
<keyword evidence="2" id="KW-0663">Pyridoxal phosphate</keyword>
<evidence type="ECO:0000313" key="5">
    <source>
        <dbReference type="EMBL" id="MFC3052834.1"/>
    </source>
</evidence>
<feature type="domain" description="Tryptophan synthase beta chain-like PALP" evidence="4">
    <location>
        <begin position="26"/>
        <end position="301"/>
    </location>
</feature>
<evidence type="ECO:0000256" key="3">
    <source>
        <dbReference type="ARBA" id="ARBA00023239"/>
    </source>
</evidence>
<dbReference type="RefSeq" id="WP_194213525.1">
    <property type="nucleotide sequence ID" value="NZ_CP061205.1"/>
</dbReference>
<comment type="caution">
    <text evidence="5">The sequence shown here is derived from an EMBL/GenBank/DDBJ whole genome shotgun (WGS) entry which is preliminary data.</text>
</comment>
<keyword evidence="6" id="KW-1185">Reference proteome</keyword>
<dbReference type="Gene3D" id="3.40.50.1100">
    <property type="match status" value="2"/>
</dbReference>
<proteinExistence type="predicted"/>
<evidence type="ECO:0000256" key="1">
    <source>
        <dbReference type="ARBA" id="ARBA00001933"/>
    </source>
</evidence>
<gene>
    <name evidence="5" type="ORF">ACFOKA_13045</name>
</gene>
<reference evidence="6" key="1">
    <citation type="journal article" date="2019" name="Int. J. Syst. Evol. Microbiol.">
        <title>The Global Catalogue of Microorganisms (GCM) 10K type strain sequencing project: providing services to taxonomists for standard genome sequencing and annotation.</title>
        <authorList>
            <consortium name="The Broad Institute Genomics Platform"/>
            <consortium name="The Broad Institute Genome Sequencing Center for Infectious Disease"/>
            <person name="Wu L."/>
            <person name="Ma J."/>
        </authorList>
    </citation>
    <scope>NUCLEOTIDE SEQUENCE [LARGE SCALE GENOMIC DNA]</scope>
    <source>
        <strain evidence="6">KCTC 62164</strain>
    </source>
</reference>
<evidence type="ECO:0000259" key="4">
    <source>
        <dbReference type="Pfam" id="PF00291"/>
    </source>
</evidence>
<dbReference type="InterPro" id="IPR050147">
    <property type="entry name" value="Ser/Thr_Dehydratase"/>
</dbReference>
<dbReference type="SUPFAM" id="SSF53686">
    <property type="entry name" value="Tryptophan synthase beta subunit-like PLP-dependent enzymes"/>
    <property type="match status" value="1"/>
</dbReference>
<comment type="cofactor">
    <cofactor evidence="1">
        <name>pyridoxal 5'-phosphate</name>
        <dbReference type="ChEBI" id="CHEBI:597326"/>
    </cofactor>
</comment>
<protein>
    <submittedName>
        <fullName evidence="5">Pyridoxal-phosphate dependent enzyme</fullName>
    </submittedName>
</protein>
<dbReference type="EMBL" id="JBHRSL010000010">
    <property type="protein sequence ID" value="MFC3052834.1"/>
    <property type="molecule type" value="Genomic_DNA"/>
</dbReference>
<dbReference type="InterPro" id="IPR001926">
    <property type="entry name" value="TrpB-like_PALP"/>
</dbReference>
<accession>A0ABV7D6K6</accession>
<dbReference type="Proteomes" id="UP001595444">
    <property type="component" value="Unassembled WGS sequence"/>
</dbReference>
<keyword evidence="3" id="KW-0456">Lyase</keyword>
<sequence length="318" mass="33076">MVNPNVTDIPLSEFKDAQNRIRGIAIKTPLVKLQVEGDREIYLKLENLQPVGSFKIRCAANALLKRIDLVKNGASTASAGNFAQGLAYAGRTLGIPINTYVPETAAQSKIEALKRLGSKVTPIPYKDWWAMLANPSSDPSFIHPATDPDVLAGNGTIALEILDELADTATVITPYGGGGLSVGIATALKAAGAKTKLIACETEAGAPLQAALTADKPTQVEFNTKTFITGMGGPTVLSSIWPLAKAHIAGTVQVSLAQTAEAIKLMAERHHIIAEGAGAAPVAAALSHAHLEGPIVCVVSGGHLDANHLITILQGNVP</sequence>
<dbReference type="PANTHER" id="PTHR48078">
    <property type="entry name" value="THREONINE DEHYDRATASE, MITOCHONDRIAL-RELATED"/>
    <property type="match status" value="1"/>
</dbReference>
<evidence type="ECO:0000256" key="2">
    <source>
        <dbReference type="ARBA" id="ARBA00022898"/>
    </source>
</evidence>
<dbReference type="PANTHER" id="PTHR48078:SF6">
    <property type="entry name" value="L-THREONINE DEHYDRATASE CATABOLIC TDCB"/>
    <property type="match status" value="1"/>
</dbReference>
<dbReference type="Pfam" id="PF00291">
    <property type="entry name" value="PALP"/>
    <property type="match status" value="1"/>
</dbReference>
<organism evidence="5 6">
    <name type="scientific">Kordiimonas pumila</name>
    <dbReference type="NCBI Taxonomy" id="2161677"/>
    <lineage>
        <taxon>Bacteria</taxon>
        <taxon>Pseudomonadati</taxon>
        <taxon>Pseudomonadota</taxon>
        <taxon>Alphaproteobacteria</taxon>
        <taxon>Kordiimonadales</taxon>
        <taxon>Kordiimonadaceae</taxon>
        <taxon>Kordiimonas</taxon>
    </lineage>
</organism>